<dbReference type="GO" id="GO:0030170">
    <property type="term" value="F:pyridoxal phosphate binding"/>
    <property type="evidence" value="ECO:0007669"/>
    <property type="project" value="InterPro"/>
</dbReference>
<dbReference type="CDD" id="cd00609">
    <property type="entry name" value="AAT_like"/>
    <property type="match status" value="1"/>
</dbReference>
<evidence type="ECO:0000259" key="6">
    <source>
        <dbReference type="Pfam" id="PF00155"/>
    </source>
</evidence>
<dbReference type="InterPro" id="IPR004839">
    <property type="entry name" value="Aminotransferase_I/II_large"/>
</dbReference>
<evidence type="ECO:0000256" key="4">
    <source>
        <dbReference type="ARBA" id="ARBA00022898"/>
    </source>
</evidence>
<dbReference type="EC" id="2.6.1.-" evidence="5"/>
<name>A0A0M0BTH5_9ARCH</name>
<keyword evidence="3 5" id="KW-0808">Transferase</keyword>
<dbReference type="Gene3D" id="3.90.1150.10">
    <property type="entry name" value="Aspartate Aminotransferase, domain 1"/>
    <property type="match status" value="1"/>
</dbReference>
<dbReference type="PROSITE" id="PS00105">
    <property type="entry name" value="AA_TRANSFER_CLASS_1"/>
    <property type="match status" value="1"/>
</dbReference>
<dbReference type="Pfam" id="PF00155">
    <property type="entry name" value="Aminotran_1_2"/>
    <property type="match status" value="1"/>
</dbReference>
<feature type="domain" description="Aminotransferase class I/classII large" evidence="6">
    <location>
        <begin position="33"/>
        <end position="378"/>
    </location>
</feature>
<dbReference type="PANTHER" id="PTHR43488">
    <property type="entry name" value="GLUTAMATE-PYRUVATE AMINOTRANSFERASE ALAA"/>
    <property type="match status" value="1"/>
</dbReference>
<dbReference type="GO" id="GO:0008483">
    <property type="term" value="F:transaminase activity"/>
    <property type="evidence" value="ECO:0007669"/>
    <property type="project" value="UniProtKB-KW"/>
</dbReference>
<dbReference type="InterPro" id="IPR004838">
    <property type="entry name" value="NHTrfase_class1_PyrdxlP-BS"/>
</dbReference>
<organism evidence="7 8">
    <name type="scientific">miscellaneous Crenarchaeota group-1 archaeon SG8-32-3</name>
    <dbReference type="NCBI Taxonomy" id="1685125"/>
    <lineage>
        <taxon>Archaea</taxon>
        <taxon>Candidatus Bathyarchaeota</taxon>
        <taxon>MCG-1</taxon>
    </lineage>
</organism>
<comment type="cofactor">
    <cofactor evidence="1 5">
        <name>pyridoxal 5'-phosphate</name>
        <dbReference type="ChEBI" id="CHEBI:597326"/>
    </cofactor>
</comment>
<evidence type="ECO:0000313" key="7">
    <source>
        <dbReference type="EMBL" id="KON31456.1"/>
    </source>
</evidence>
<protein>
    <recommendedName>
        <fullName evidence="5">Aminotransferase</fullName>
        <ecNumber evidence="5">2.6.1.-</ecNumber>
    </recommendedName>
</protein>
<evidence type="ECO:0000256" key="3">
    <source>
        <dbReference type="ARBA" id="ARBA00022679"/>
    </source>
</evidence>
<evidence type="ECO:0000256" key="1">
    <source>
        <dbReference type="ARBA" id="ARBA00001933"/>
    </source>
</evidence>
<keyword evidence="4" id="KW-0663">Pyridoxal phosphate</keyword>
<dbReference type="InterPro" id="IPR015421">
    <property type="entry name" value="PyrdxlP-dep_Trfase_major"/>
</dbReference>
<dbReference type="Proteomes" id="UP000054016">
    <property type="component" value="Unassembled WGS sequence"/>
</dbReference>
<dbReference type="InterPro" id="IPR015424">
    <property type="entry name" value="PyrdxlP-dep_Trfase"/>
</dbReference>
<reference evidence="8" key="1">
    <citation type="submission" date="2015-06" db="EMBL/GenBank/DDBJ databases">
        <title>New insights into the roles of widespread benthic archaea in carbon and nitrogen cycling.</title>
        <authorList>
            <person name="Lazar C.S."/>
            <person name="Baker B.J."/>
            <person name="Seitz K.W."/>
            <person name="Hyde A.S."/>
            <person name="Dick G.J."/>
            <person name="Hinrichs K.-U."/>
            <person name="Teske A.P."/>
        </authorList>
    </citation>
    <scope>NUCLEOTIDE SEQUENCE [LARGE SCALE GENOMIC DNA]</scope>
</reference>
<evidence type="ECO:0000256" key="5">
    <source>
        <dbReference type="RuleBase" id="RU000481"/>
    </source>
</evidence>
<proteinExistence type="inferred from homology"/>
<dbReference type="SUPFAM" id="SSF53383">
    <property type="entry name" value="PLP-dependent transferases"/>
    <property type="match status" value="1"/>
</dbReference>
<keyword evidence="2 5" id="KW-0032">Aminotransferase</keyword>
<dbReference type="PANTHER" id="PTHR43488:SF2">
    <property type="entry name" value="GLUTAMATE-PYRUVATE AMINOTRANSFERASE ALAA"/>
    <property type="match status" value="1"/>
</dbReference>
<comment type="similarity">
    <text evidence="5">Belongs to the class-I pyridoxal-phosphate-dependent aminotransferase family.</text>
</comment>
<dbReference type="AlphaFoldDB" id="A0A0M0BTH5"/>
<accession>A0A0M0BTH5</accession>
<evidence type="ECO:0000256" key="2">
    <source>
        <dbReference type="ARBA" id="ARBA00022576"/>
    </source>
</evidence>
<sequence>MNVKVTERSKAIEYAIRDVIVNAGQITKTGKKMFYLNIGDPVAFDFPTPQHIRQALIEAVQSGNNNYSPSEGVLELRQAIVEKEKRVNGVHVFADNVLITSGVSEGIRMLISSLIEKGDQILVPGPPYSPYMSYSKVYDGTPVSYETVEEENWQPNIDDLRSKISETTRAIVINNPNNPTGALYRTKTVKQMLDVAGEHDLLVLSDEIYDQIRYVEDYVSTAHLAKDLPVVGLNGFSKVYLMTGWRLGYMYFYDPNGELQELKKAVEKEQRIRICASTPAQMAGIAALRGPQDHVKELVEKLRVRRDYAWKRLNEIEGVNCAKPEGAFYVFPKICDVGSKWKTDMEFAVELLKETGVLLVHGSGFDPVYGAGHVRAVFLPPIEILEQALNEIERFIKKK</sequence>
<dbReference type="InterPro" id="IPR051926">
    <property type="entry name" value="Ala_Aminotransferase"/>
</dbReference>
<dbReference type="NCBIfam" id="NF006230">
    <property type="entry name" value="PRK08363.1"/>
    <property type="match status" value="1"/>
</dbReference>
<dbReference type="Gene3D" id="3.40.640.10">
    <property type="entry name" value="Type I PLP-dependent aspartate aminotransferase-like (Major domain)"/>
    <property type="match status" value="1"/>
</dbReference>
<dbReference type="InterPro" id="IPR015422">
    <property type="entry name" value="PyrdxlP-dep_Trfase_small"/>
</dbReference>
<comment type="caution">
    <text evidence="7">The sequence shown here is derived from an EMBL/GenBank/DDBJ whole genome shotgun (WGS) entry which is preliminary data.</text>
</comment>
<evidence type="ECO:0000313" key="8">
    <source>
        <dbReference type="Proteomes" id="UP000054016"/>
    </source>
</evidence>
<dbReference type="EMBL" id="LFWV01000034">
    <property type="protein sequence ID" value="KON31456.1"/>
    <property type="molecule type" value="Genomic_DNA"/>
</dbReference>
<gene>
    <name evidence="7" type="ORF">AC478_02745</name>
</gene>